<protein>
    <recommendedName>
        <fullName evidence="4">Fis family transcriptional regulator</fullName>
    </recommendedName>
</protein>
<gene>
    <name evidence="2" type="ORF">C4520_05365</name>
</gene>
<evidence type="ECO:0000256" key="1">
    <source>
        <dbReference type="SAM" id="Phobius"/>
    </source>
</evidence>
<proteinExistence type="predicted"/>
<comment type="caution">
    <text evidence="2">The sequence shown here is derived from an EMBL/GenBank/DDBJ whole genome shotgun (WGS) entry which is preliminary data.</text>
</comment>
<keyword evidence="1" id="KW-0812">Transmembrane</keyword>
<sequence length="147" mass="15379">MEAEVGKVIDTRPGHAHVEVQQSCICSSCKVASSCVHGTGGARIIEARDPLGVSVDQRVRIELSSGGLIGASFLAYIVPIIAMFIGVVLGYYLPGEERSDTWAGLGAVAGLGVGVLVSRVSADWLARRGKITPTITAIVAEGDMEER</sequence>
<dbReference type="PANTHER" id="PTHR35867:SF1">
    <property type="entry name" value="PROTEIN RSEC"/>
    <property type="match status" value="1"/>
</dbReference>
<organism evidence="2 3">
    <name type="scientific">Abyssobacteria bacterium (strain SURF_5)</name>
    <dbReference type="NCBI Taxonomy" id="2093360"/>
    <lineage>
        <taxon>Bacteria</taxon>
        <taxon>Pseudomonadati</taxon>
        <taxon>Candidatus Hydrogenedentota</taxon>
        <taxon>Candidatus Abyssobacteria</taxon>
    </lineage>
</organism>
<keyword evidence="1" id="KW-0472">Membrane</keyword>
<dbReference type="Pfam" id="PF04246">
    <property type="entry name" value="RseC_MucC"/>
    <property type="match status" value="1"/>
</dbReference>
<accession>A0A3A4P3D5</accession>
<dbReference type="InterPro" id="IPR007359">
    <property type="entry name" value="SigmaE_reg_RseC_MucC"/>
</dbReference>
<dbReference type="AlphaFoldDB" id="A0A3A4P3D5"/>
<dbReference type="EMBL" id="QZKU01000042">
    <property type="protein sequence ID" value="RJP23870.1"/>
    <property type="molecule type" value="Genomic_DNA"/>
</dbReference>
<reference evidence="2 3" key="1">
    <citation type="journal article" date="2017" name="ISME J.">
        <title>Energy and carbon metabolisms in a deep terrestrial subsurface fluid microbial community.</title>
        <authorList>
            <person name="Momper L."/>
            <person name="Jungbluth S.P."/>
            <person name="Lee M.D."/>
            <person name="Amend J.P."/>
        </authorList>
    </citation>
    <scope>NUCLEOTIDE SEQUENCE [LARGE SCALE GENOMIC DNA]</scope>
    <source>
        <strain evidence="2">SURF_5</strain>
    </source>
</reference>
<evidence type="ECO:0008006" key="4">
    <source>
        <dbReference type="Google" id="ProtNLM"/>
    </source>
</evidence>
<dbReference type="Proteomes" id="UP000265882">
    <property type="component" value="Unassembled WGS sequence"/>
</dbReference>
<dbReference type="PANTHER" id="PTHR35867">
    <property type="entry name" value="PROTEIN RSEC"/>
    <property type="match status" value="1"/>
</dbReference>
<feature type="transmembrane region" description="Helical" evidence="1">
    <location>
        <begin position="68"/>
        <end position="90"/>
    </location>
</feature>
<evidence type="ECO:0000313" key="2">
    <source>
        <dbReference type="EMBL" id="RJP23870.1"/>
    </source>
</evidence>
<dbReference type="PIRSF" id="PIRSF004923">
    <property type="entry name" value="RseC"/>
    <property type="match status" value="1"/>
</dbReference>
<feature type="transmembrane region" description="Helical" evidence="1">
    <location>
        <begin position="102"/>
        <end position="122"/>
    </location>
</feature>
<name>A0A3A4P3D5_ABYX5</name>
<keyword evidence="1" id="KW-1133">Transmembrane helix</keyword>
<evidence type="ECO:0000313" key="3">
    <source>
        <dbReference type="Proteomes" id="UP000265882"/>
    </source>
</evidence>
<dbReference type="InterPro" id="IPR026268">
    <property type="entry name" value="RseC"/>
</dbReference>